<organism evidence="1 2">
    <name type="scientific">Brachybacterium kimchii</name>
    <dbReference type="NCBI Taxonomy" id="2942909"/>
    <lineage>
        <taxon>Bacteria</taxon>
        <taxon>Bacillati</taxon>
        <taxon>Actinomycetota</taxon>
        <taxon>Actinomycetes</taxon>
        <taxon>Micrococcales</taxon>
        <taxon>Dermabacteraceae</taxon>
        <taxon>Brachybacterium</taxon>
    </lineage>
</organism>
<gene>
    <name evidence="1" type="ORF">M4486_04950</name>
</gene>
<keyword evidence="2" id="KW-1185">Reference proteome</keyword>
<dbReference type="RefSeq" id="WP_249480027.1">
    <property type="nucleotide sequence ID" value="NZ_CP097218.1"/>
</dbReference>
<accession>A0ABY4NB45</accession>
<protein>
    <submittedName>
        <fullName evidence="1">Uncharacterized protein</fullName>
    </submittedName>
</protein>
<dbReference type="EMBL" id="CP097218">
    <property type="protein sequence ID" value="UQN30653.1"/>
    <property type="molecule type" value="Genomic_DNA"/>
</dbReference>
<proteinExistence type="predicted"/>
<reference evidence="1" key="1">
    <citation type="submission" date="2022-05" db="EMBL/GenBank/DDBJ databases">
        <title>Genomic analysis of Brachybacterium sp. CBA3104.</title>
        <authorList>
            <person name="Roh S.W."/>
            <person name="Kim Y.B."/>
            <person name="Kim Y."/>
        </authorList>
    </citation>
    <scope>NUCLEOTIDE SEQUENCE</scope>
    <source>
        <strain evidence="1">CBA3104</strain>
    </source>
</reference>
<name>A0ABY4NB45_9MICO</name>
<dbReference type="Proteomes" id="UP001055868">
    <property type="component" value="Chromosome"/>
</dbReference>
<evidence type="ECO:0000313" key="2">
    <source>
        <dbReference type="Proteomes" id="UP001055868"/>
    </source>
</evidence>
<evidence type="ECO:0000313" key="1">
    <source>
        <dbReference type="EMBL" id="UQN30653.1"/>
    </source>
</evidence>
<sequence length="121" mass="12646">MLCAFGDADLLGLRPLDGVLELGLLVRAGRRRVEIDGVDEVREQRCLEGPAAPLLAAELFGSPQGIGLCGEAAEAGLEQVQAWTVQLLVEVEAVERPEVSDDLGALSGPVAQSSPFPISLA</sequence>